<organism evidence="2 3">
    <name type="scientific">Mitosporidium daphniae</name>
    <dbReference type="NCBI Taxonomy" id="1485682"/>
    <lineage>
        <taxon>Eukaryota</taxon>
        <taxon>Fungi</taxon>
        <taxon>Fungi incertae sedis</taxon>
        <taxon>Microsporidia</taxon>
        <taxon>Mitosporidium</taxon>
    </lineage>
</organism>
<evidence type="ECO:0000313" key="3">
    <source>
        <dbReference type="Proteomes" id="UP000029725"/>
    </source>
</evidence>
<dbReference type="Proteomes" id="UP000029725">
    <property type="component" value="Unassembled WGS sequence"/>
</dbReference>
<feature type="region of interest" description="Disordered" evidence="1">
    <location>
        <begin position="94"/>
        <end position="114"/>
    </location>
</feature>
<keyword evidence="3" id="KW-1185">Reference proteome</keyword>
<dbReference type="RefSeq" id="XP_013239554.1">
    <property type="nucleotide sequence ID" value="XM_013384100.1"/>
</dbReference>
<evidence type="ECO:0000256" key="1">
    <source>
        <dbReference type="SAM" id="MobiDB-lite"/>
    </source>
</evidence>
<feature type="compositionally biased region" description="Polar residues" evidence="1">
    <location>
        <begin position="105"/>
        <end position="114"/>
    </location>
</feature>
<accession>A0A098VVZ4</accession>
<evidence type="ECO:0000313" key="2">
    <source>
        <dbReference type="EMBL" id="KGG53127.1"/>
    </source>
</evidence>
<protein>
    <submittedName>
        <fullName evidence="2">Uncharacterized protein</fullName>
    </submittedName>
</protein>
<sequence>MLDDRGGAGDLISTLFDSSDVERLIVESINGFGLPAWPLEQLHKIGADFKGKPSKEETFLKANANSAVNNTPPEDFSEDVEEFARQFGLDKLEDPNFLEGADSKPLSTSSGPVDTQKALNNVEAINHSSSSATGCWQPFSASDAILDSVLTSAVSSSDQLLSFLEEKGINSSPIVNQRLAADQTPSTPSSSFRTISRMAFSSPPSSIGTLSFSIKAGRIMSSKREEEEKLGIFRTPSSKRRLDFLNAKPVLEDDAEIKRTKEPSRLTVGRADEGVLLMKENIDPVGIGSPPPVNTTPRSPFAEVNNNPSARPRSHSLLTQFYTANDPNFVSMEKLCKNLLPVGSVPYEQEEDPVDAEYRKFISDTLSPTSDKDETAEDDEDDEVFEVAASDLVHIKRAPSSCGQVGYRIKERELNGLIADCHQIISADSINSPFQKLEFQPSDQGFAVPAVEGGTAKQASTPEKLLTRVTLLIQIHVQLLFQQFVLCATLASGCEEAASMAKIVYSMLAELRMEGERSLTMLGRLLLPDAAPPSHLPNMLGATAIQELSGGFEAPTHYGSRFPGPSLASVFMVPGLERLAMLRPTLDKLGLVAISPPINSSCNPTLREGPRDLPSMMQVLFTLLGPTLLEQWKCLPFKSGKCRF</sequence>
<reference evidence="2 3" key="1">
    <citation type="submission" date="2014-04" db="EMBL/GenBank/DDBJ databases">
        <title>A new species of microsporidia sheds light on the evolution of extreme parasitism.</title>
        <authorList>
            <person name="Haag K.L."/>
            <person name="James T.Y."/>
            <person name="Larsson R."/>
            <person name="Schaer T.M."/>
            <person name="Refardt D."/>
            <person name="Pombert J.-F."/>
            <person name="Ebert D."/>
        </authorList>
    </citation>
    <scope>NUCLEOTIDE SEQUENCE [LARGE SCALE GENOMIC DNA]</scope>
    <source>
        <strain evidence="2 3">UGP3</strain>
        <tissue evidence="2">Spores</tissue>
    </source>
</reference>
<proteinExistence type="predicted"/>
<dbReference type="AlphaFoldDB" id="A0A098VVZ4"/>
<dbReference type="EMBL" id="JMKJ01000011">
    <property type="protein sequence ID" value="KGG53127.1"/>
    <property type="molecule type" value="Genomic_DNA"/>
</dbReference>
<name>A0A098VVZ4_9MICR</name>
<dbReference type="VEuPathDB" id="MicrosporidiaDB:DI09_10p240"/>
<dbReference type="GeneID" id="25257979"/>
<dbReference type="HOGENOM" id="CLU_425185_0_0_1"/>
<comment type="caution">
    <text evidence="2">The sequence shown here is derived from an EMBL/GenBank/DDBJ whole genome shotgun (WGS) entry which is preliminary data.</text>
</comment>
<gene>
    <name evidence="2" type="ORF">DI09_10p240</name>
</gene>